<dbReference type="InterPro" id="IPR020806">
    <property type="entry name" value="PKS_PP-bd"/>
</dbReference>
<dbReference type="InterPro" id="IPR014030">
    <property type="entry name" value="Ketoacyl_synth_N"/>
</dbReference>
<dbReference type="InterPro" id="IPR001227">
    <property type="entry name" value="Ac_transferase_dom_sf"/>
</dbReference>
<keyword evidence="13" id="KW-1185">Reference proteome</keyword>
<dbReference type="PANTHER" id="PTHR43775:SF51">
    <property type="entry name" value="INACTIVE PHENOLPHTHIOCEROL SYNTHESIS POLYKETIDE SYNTHASE TYPE I PKS1-RELATED"/>
    <property type="match status" value="1"/>
</dbReference>
<dbReference type="Gene3D" id="3.30.70.3290">
    <property type="match status" value="2"/>
</dbReference>
<evidence type="ECO:0000256" key="2">
    <source>
        <dbReference type="ARBA" id="ARBA00022450"/>
    </source>
</evidence>
<dbReference type="InterPro" id="IPR042104">
    <property type="entry name" value="PKS_dehydratase_sf"/>
</dbReference>
<dbReference type="Pfam" id="PF00698">
    <property type="entry name" value="Acyl_transf_1"/>
    <property type="match status" value="2"/>
</dbReference>
<keyword evidence="3" id="KW-0597">Phosphoprotein</keyword>
<evidence type="ECO:0000256" key="1">
    <source>
        <dbReference type="ARBA" id="ARBA00004792"/>
    </source>
</evidence>
<dbReference type="Pfam" id="PF16197">
    <property type="entry name" value="KAsynt_C_assoc"/>
    <property type="match status" value="2"/>
</dbReference>
<evidence type="ECO:0000259" key="9">
    <source>
        <dbReference type="PROSITE" id="PS50075"/>
    </source>
</evidence>
<evidence type="ECO:0000256" key="6">
    <source>
        <dbReference type="ARBA" id="ARBA00023268"/>
    </source>
</evidence>
<dbReference type="GO" id="GO:0004315">
    <property type="term" value="F:3-oxoacyl-[acyl-carrier-protein] synthase activity"/>
    <property type="evidence" value="ECO:0007669"/>
    <property type="project" value="InterPro"/>
</dbReference>
<dbReference type="GO" id="GO:0031177">
    <property type="term" value="F:phosphopantetheine binding"/>
    <property type="evidence" value="ECO:0007669"/>
    <property type="project" value="InterPro"/>
</dbReference>
<dbReference type="SMART" id="SM00823">
    <property type="entry name" value="PKS_PP"/>
    <property type="match status" value="3"/>
</dbReference>
<name>A0A7T7L6F0_9ACTN</name>
<dbReference type="Gene3D" id="3.10.129.110">
    <property type="entry name" value="Polyketide synthase dehydratase"/>
    <property type="match status" value="2"/>
</dbReference>
<dbReference type="InterPro" id="IPR020841">
    <property type="entry name" value="PKS_Beta-ketoAc_synthase_dom"/>
</dbReference>
<evidence type="ECO:0000313" key="12">
    <source>
        <dbReference type="EMBL" id="QQM47194.1"/>
    </source>
</evidence>
<dbReference type="InterPro" id="IPR049900">
    <property type="entry name" value="PKS_mFAS_DH"/>
</dbReference>
<dbReference type="PROSITE" id="PS52004">
    <property type="entry name" value="KS3_2"/>
    <property type="match status" value="2"/>
</dbReference>
<dbReference type="SMART" id="SM00826">
    <property type="entry name" value="PKS_DH"/>
    <property type="match status" value="2"/>
</dbReference>
<evidence type="ECO:0000256" key="8">
    <source>
        <dbReference type="PROSITE-ProRule" id="PRU01363"/>
    </source>
</evidence>
<protein>
    <submittedName>
        <fullName evidence="12">SDR family NAD(P)-dependent oxidoreductase</fullName>
    </submittedName>
</protein>
<dbReference type="Gene3D" id="3.40.366.10">
    <property type="entry name" value="Malonyl-Coenzyme A Acyl Carrier Protein, domain 2"/>
    <property type="match status" value="2"/>
</dbReference>
<evidence type="ECO:0000259" key="10">
    <source>
        <dbReference type="PROSITE" id="PS52004"/>
    </source>
</evidence>
<feature type="domain" description="Carrier" evidence="9">
    <location>
        <begin position="3898"/>
        <end position="3973"/>
    </location>
</feature>
<gene>
    <name evidence="12" type="ORF">JEQ17_40530</name>
</gene>
<dbReference type="Pfam" id="PF02801">
    <property type="entry name" value="Ketoacyl-synt_C"/>
    <property type="match status" value="2"/>
</dbReference>
<dbReference type="SMART" id="SM00825">
    <property type="entry name" value="PKS_KS"/>
    <property type="match status" value="2"/>
</dbReference>
<dbReference type="InterPro" id="IPR014043">
    <property type="entry name" value="Acyl_transferase_dom"/>
</dbReference>
<evidence type="ECO:0000256" key="4">
    <source>
        <dbReference type="ARBA" id="ARBA00022679"/>
    </source>
</evidence>
<dbReference type="InterPro" id="IPR055123">
    <property type="entry name" value="SpnB-like_Rossmann"/>
</dbReference>
<dbReference type="InterPro" id="IPR006162">
    <property type="entry name" value="Ppantetheine_attach_site"/>
</dbReference>
<dbReference type="Gene3D" id="3.40.50.720">
    <property type="entry name" value="NAD(P)-binding Rossmann-like Domain"/>
    <property type="match status" value="3"/>
</dbReference>
<dbReference type="Gene3D" id="3.40.47.10">
    <property type="match status" value="2"/>
</dbReference>
<feature type="active site" description="Proton donor; for dehydratase activity" evidence="8">
    <location>
        <position position="3285"/>
    </location>
</feature>
<dbReference type="Proteomes" id="UP000595636">
    <property type="component" value="Chromosome"/>
</dbReference>
<keyword evidence="5" id="KW-0045">Antibiotic biosynthesis</keyword>
<feature type="region of interest" description="N-terminal hotdog fold" evidence="8">
    <location>
        <begin position="3086"/>
        <end position="3210"/>
    </location>
</feature>
<feature type="domain" description="Ketosynthase family 3 (KS3)" evidence="10">
    <location>
        <begin position="2163"/>
        <end position="2589"/>
    </location>
</feature>
<proteinExistence type="predicted"/>
<dbReference type="InterPro" id="IPR049552">
    <property type="entry name" value="PKS_DH_N"/>
</dbReference>
<dbReference type="PROSITE" id="PS00012">
    <property type="entry name" value="PHOSPHOPANTETHEINE"/>
    <property type="match status" value="3"/>
</dbReference>
<keyword evidence="6" id="KW-0511">Multifunctional enzyme</keyword>
<dbReference type="SUPFAM" id="SSF47336">
    <property type="entry name" value="ACP-like"/>
    <property type="match status" value="3"/>
</dbReference>
<dbReference type="SUPFAM" id="SSF53901">
    <property type="entry name" value="Thiolase-like"/>
    <property type="match status" value="2"/>
</dbReference>
<evidence type="ECO:0000256" key="7">
    <source>
        <dbReference type="ARBA" id="ARBA00023315"/>
    </source>
</evidence>
<dbReference type="InterPro" id="IPR016039">
    <property type="entry name" value="Thiolase-like"/>
</dbReference>
<dbReference type="FunFam" id="3.40.366.10:FF:000002">
    <property type="entry name" value="Probable polyketide synthase 2"/>
    <property type="match status" value="2"/>
</dbReference>
<dbReference type="PROSITE" id="PS00606">
    <property type="entry name" value="KS3_1"/>
    <property type="match status" value="2"/>
</dbReference>
<dbReference type="Pfam" id="PF14765">
    <property type="entry name" value="PS-DH"/>
    <property type="match status" value="2"/>
</dbReference>
<dbReference type="GO" id="GO:0033068">
    <property type="term" value="P:macrolide biosynthetic process"/>
    <property type="evidence" value="ECO:0007669"/>
    <property type="project" value="UniProtKB-ARBA"/>
</dbReference>
<feature type="domain" description="Carrier" evidence="9">
    <location>
        <begin position="2070"/>
        <end position="2145"/>
    </location>
</feature>
<dbReference type="Pfam" id="PF08659">
    <property type="entry name" value="KR"/>
    <property type="match status" value="3"/>
</dbReference>
<dbReference type="InterPro" id="IPR016035">
    <property type="entry name" value="Acyl_Trfase/lysoPLipase"/>
</dbReference>
<feature type="active site" description="Proton acceptor; for dehydratase activity" evidence="8">
    <location>
        <position position="1339"/>
    </location>
</feature>
<reference evidence="12 13" key="1">
    <citation type="submission" date="2020-12" db="EMBL/GenBank/DDBJ databases">
        <title>A novel species.</title>
        <authorList>
            <person name="Li K."/>
        </authorList>
    </citation>
    <scope>NUCLEOTIDE SEQUENCE [LARGE SCALE GENOMIC DNA]</scope>
    <source>
        <strain evidence="12 13">ZYC-3</strain>
    </source>
</reference>
<dbReference type="SUPFAM" id="SSF55048">
    <property type="entry name" value="Probable ACP-binding domain of malonyl-CoA ACP transacylase"/>
    <property type="match status" value="2"/>
</dbReference>
<dbReference type="InterPro" id="IPR032821">
    <property type="entry name" value="PKS_assoc"/>
</dbReference>
<evidence type="ECO:0000259" key="11">
    <source>
        <dbReference type="PROSITE" id="PS52019"/>
    </source>
</evidence>
<dbReference type="SMART" id="SM01294">
    <property type="entry name" value="PKS_PP_betabranch"/>
    <property type="match status" value="3"/>
</dbReference>
<dbReference type="EMBL" id="CP066831">
    <property type="protein sequence ID" value="QQM47194.1"/>
    <property type="molecule type" value="Genomic_DNA"/>
</dbReference>
<dbReference type="Pfam" id="PF00550">
    <property type="entry name" value="PP-binding"/>
    <property type="match status" value="3"/>
</dbReference>
<dbReference type="InterPro" id="IPR014031">
    <property type="entry name" value="Ketoacyl_synth_C"/>
</dbReference>
<dbReference type="Pfam" id="PF00109">
    <property type="entry name" value="ketoacyl-synt"/>
    <property type="match status" value="2"/>
</dbReference>
<feature type="active site" description="Proton donor; for dehydratase activity" evidence="8">
    <location>
        <position position="1503"/>
    </location>
</feature>
<organism evidence="12 13">
    <name type="scientific">Streptomyces liliifuscus</name>
    <dbReference type="NCBI Taxonomy" id="2797636"/>
    <lineage>
        <taxon>Bacteria</taxon>
        <taxon>Bacillati</taxon>
        <taxon>Actinomycetota</taxon>
        <taxon>Actinomycetes</taxon>
        <taxon>Kitasatosporales</taxon>
        <taxon>Streptomycetaceae</taxon>
        <taxon>Streptomyces</taxon>
    </lineage>
</organism>
<dbReference type="SMART" id="SM00822">
    <property type="entry name" value="PKS_KR"/>
    <property type="match status" value="3"/>
</dbReference>
<keyword evidence="7" id="KW-0012">Acyltransferase</keyword>
<dbReference type="InterPro" id="IPR036291">
    <property type="entry name" value="NAD(P)-bd_dom_sf"/>
</dbReference>
<feature type="domain" description="Ketosynthase family 3 (KS3)" evidence="10">
    <location>
        <begin position="398"/>
        <end position="824"/>
    </location>
</feature>
<dbReference type="InterPro" id="IPR009081">
    <property type="entry name" value="PP-bd_ACP"/>
</dbReference>
<dbReference type="InterPro" id="IPR018201">
    <property type="entry name" value="Ketoacyl_synth_AS"/>
</dbReference>
<keyword evidence="2" id="KW-0596">Phosphopantetheine</keyword>
<dbReference type="InterPro" id="IPR057326">
    <property type="entry name" value="KR_dom"/>
</dbReference>
<feature type="domain" description="PKS/mFAS DH" evidence="11">
    <location>
        <begin position="1307"/>
        <end position="1584"/>
    </location>
</feature>
<dbReference type="InterPro" id="IPR036736">
    <property type="entry name" value="ACP-like_sf"/>
</dbReference>
<dbReference type="InterPro" id="IPR050091">
    <property type="entry name" value="PKS_NRPS_Biosynth_Enz"/>
</dbReference>
<evidence type="ECO:0000256" key="3">
    <source>
        <dbReference type="ARBA" id="ARBA00022553"/>
    </source>
</evidence>
<dbReference type="Gene3D" id="1.10.1200.10">
    <property type="entry name" value="ACP-like"/>
    <property type="match status" value="3"/>
</dbReference>
<feature type="region of interest" description="N-terminal hotdog fold" evidence="8">
    <location>
        <begin position="1307"/>
        <end position="1431"/>
    </location>
</feature>
<accession>A0A7T7L6F0</accession>
<dbReference type="FunFam" id="3.40.47.10:FF:000019">
    <property type="entry name" value="Polyketide synthase type I"/>
    <property type="match status" value="2"/>
</dbReference>
<comment type="pathway">
    <text evidence="1">Antibiotic biosynthesis.</text>
</comment>
<dbReference type="InterPro" id="IPR013968">
    <property type="entry name" value="PKS_KR"/>
</dbReference>
<dbReference type="GO" id="GO:0006633">
    <property type="term" value="P:fatty acid biosynthetic process"/>
    <property type="evidence" value="ECO:0007669"/>
    <property type="project" value="InterPro"/>
</dbReference>
<dbReference type="GO" id="GO:0004312">
    <property type="term" value="F:fatty acid synthase activity"/>
    <property type="evidence" value="ECO:0007669"/>
    <property type="project" value="TreeGrafter"/>
</dbReference>
<dbReference type="CDD" id="cd00833">
    <property type="entry name" value="PKS"/>
    <property type="match status" value="2"/>
</dbReference>
<dbReference type="SMART" id="SM00827">
    <property type="entry name" value="PKS_AT"/>
    <property type="match status" value="2"/>
</dbReference>
<dbReference type="KEGG" id="slf:JEQ17_40530"/>
<feature type="domain" description="PKS/mFAS DH" evidence="11">
    <location>
        <begin position="3086"/>
        <end position="3376"/>
    </location>
</feature>
<dbReference type="PANTHER" id="PTHR43775">
    <property type="entry name" value="FATTY ACID SYNTHASE"/>
    <property type="match status" value="1"/>
</dbReference>
<dbReference type="InterPro" id="IPR049551">
    <property type="entry name" value="PKS_DH_C"/>
</dbReference>
<feature type="region of interest" description="C-terminal hotdog fold" evidence="8">
    <location>
        <begin position="1443"/>
        <end position="1584"/>
    </location>
</feature>
<feature type="region of interest" description="C-terminal hotdog fold" evidence="8">
    <location>
        <begin position="3226"/>
        <end position="3376"/>
    </location>
</feature>
<evidence type="ECO:0000256" key="5">
    <source>
        <dbReference type="ARBA" id="ARBA00023194"/>
    </source>
</evidence>
<dbReference type="SUPFAM" id="SSF51735">
    <property type="entry name" value="NAD(P)-binding Rossmann-fold domains"/>
    <property type="match status" value="5"/>
</dbReference>
<feature type="domain" description="Carrier" evidence="9">
    <location>
        <begin position="299"/>
        <end position="374"/>
    </location>
</feature>
<dbReference type="CDD" id="cd08956">
    <property type="entry name" value="KR_3_FAS_SDR_x"/>
    <property type="match status" value="3"/>
</dbReference>
<dbReference type="InterPro" id="IPR016036">
    <property type="entry name" value="Malonyl_transacylase_ACP-bd"/>
</dbReference>
<dbReference type="PROSITE" id="PS52019">
    <property type="entry name" value="PKS_MFAS_DH"/>
    <property type="match status" value="2"/>
</dbReference>
<dbReference type="PROSITE" id="PS50075">
    <property type="entry name" value="CARRIER"/>
    <property type="match status" value="3"/>
</dbReference>
<evidence type="ECO:0000313" key="13">
    <source>
        <dbReference type="Proteomes" id="UP000595636"/>
    </source>
</evidence>
<sequence>MPAPLWGASASSSAGGAGGGVVLVTGGTGGLGAVVARHLVVSHGVERLVLLSRRGQDAPGAVELVAELAGLGARADVVACDVSDRAALAAVVDGLGAQLSAVVHTAGVVDDGVLGSLTPERLDGVLGPKADAAWYLHELTRELDLSAFVMFSSVAGVVDGAGQGNYAAANVFLDALAVHRRAVGLPASSLVWGLWEGTGMGAALAEGDVARMSRSGVLGLSVGQGLALFDGALGVDVPVVVPVRLDVGALRSRVDGVPAVFRSVVGGPVRRAVGAAVSGGGEVSLAGRLALLGADERERVLLELVRSHVAAVLGHEGAGAIEPGRAFSDIGFDSLSAVELRNRLNAETGLRLPATLIFDYPTPQALAEYVIVSLLGEEATTDVALPLTEAPAVTGTDDDPVVIVGMGCRYPGDVRSPDDLWRLVSEGTDAITPFPDNRAWDIDDIYDPLPGVSGRTYTREGGFLHDAAEFDPGFFGISPREALAMDPQQRLLLETSWEAIERAGIDPTTLRGTQTGVFAGVMQTDYGTGSARLSEDVEGYIANGTLGSVVSGRVAYTMGLEGPAVTIDTACSSSLVALHWAAHALRQGECSLALASGVTVMSTPETFIDFSLQRGLAANGRCKAFSADADGTAWGEGVGVLVLERLSDARRNGHQVLAVVRGSALNQDGASNGLTAPNGPSQQRVIRQALASAGLSASEVDAVEAHGTGTTLGDPIEAHALLSTYGQEREEDRPLWLGSVKSNVGHTQAASGVAGVIKMVMAMRAGVLPRTLHVGAPSSHVDWSAGAVELLTEAREWPEVGRPRRAGVSSFGVSGTNAHVIVEQAPVEEPAAEVVAEPDVQSGVESGVAGLPVPWVVSGKSVEALRAQAGALSAQQQTAGSSVADVAFSLNASRAGLEHRGVVLGSSREELLRSLEVLATGAEAPGVVSGRVVDGRLAFLFTGQGAQRVGMGRELAASFPVFAESLERTCDLLDVGLEGLERPLREVLFAEPESDAAALLTRTVYAQAALFAVEVALFRLVESFGVRPDFVAGHSVGEIAAAHVAGILSLEHAATLVAARGRLMDALPAGGVMVAVQATEDEVRELLDGVQDAGIAAVNGPRAVVLSGSEAAVMPVVEGLRERGVKTKRLNVSHAFHSQLMEPMLDNFAAVAEGLTFNTPALGVVSNVTGEIASAQDMCVPGYWVRHVREAVRFGSGVEALLDAGVSSFVELGPDGVLSAMARESLPEDSDVACVPVMRRDRDEVREFLTGLARLNVRGVPVSWEPLTAGGRRVELPTYAFQRRRFWLEAGHSVTDAAGLGQSAADHPLVGAVVGLAGGEGVVLTGRLSLRSHPWLADHAVAGVVLLPGTAFVELAVRAGDQVGCGRLEELTLEAPLVVPERGGVQVQVVVEAANGAGERLVEVYSRPEDGDETPWTRHATGFVTAGGGTDGVGLEAWPPAGAQVVDVSDVYDVLAGQGYGYGPVFQGLRAVWRRADEVFAEVALPEGDADAQRFGLHPALLDAALHATDYLDDHGPDGTDRGTQLPFAWTGVSLYASGASALRVRISRTGQDEYALDMADGAGQPVATVQSISTRPVSADQLNSAASSRHQSLFQPEWTSVTPAPHTTAGNVGWALLGEPTPETADLAGFAGTRTYATFADLGAAVDAGAGIPDLVVLPCRSRLDGNSVPEAVRSTLHEALATVQAWNEDPRFDGARLVVLTRGAVSVSDTEALTALDLAPVRGLLRSAQAEAPGRFLLVDTDGSVLSAEALRHLPELQDAEIALREGEILVPRLTRVAEAGEAPSWGGGVLLVTGGTGGLGAALARHLVVSHGVERLMLLSRRGQDAPGAAELVAELADLGARADVVACDVSDRAALAAVVDGLGAELSAVVHTAGVVDDGVLESLTAERLDGVLGPKADAAWYLHELTRELDLSAFVMFSSLAGTVDGAGQGNYAAANVFLDALAVHRRELGLPGTSLVWGLWEGTGMGAALAEGDVARMSRSGVLGLSVGQGLALFDVALGVDVPVVVPVRLDVGALRSRVDGVPAVFRSVVGGPVRRAVGVGASGEGKASLTGRLAALGVDERERVLLELVRSHVAAVLGHEGAGAIEPGRAFSDIGFDSLSAVELRNRLNAETGLRLPATLIFDYPTPQALADLIREKTLGAVDAAARPMATTPTDDEPIAIVGMGCRYPGDVTTPEDLWRLVSNGTDAVSLFPEDRGWNVDDIYDPLPGQSGRTYTREGGFLHDAAEFDPGFFGISPREALAMDPQQRLLLETSWEAIERAGIDPTTLRGTQTGVFAGIMYHDYGSRVTQPSEEVEGYLGNGSAGSIASGRVSYTFGFEGPAVTVDTACSSSLVALHWAIQALRQGECTMALAGGVTVMSTPETFIDFSLQRGLAANGRCKAFSADADGTGWGEGAGVLLLERLSDARRNGHRVLAVVRGSAVNQDGASNGLTAPNGPSQQRVIRQALASAGLTAAEVDAVEAHGTGTTLGDPIEAQALLATYGQDRDEDQPLWLGSIKSNVGHTQAAAGVAGVIKMVMAMRAGVLPKTLHVGEPSPHVDWSEGAVELLSEARGWPEVGRPRRAGVSSFGISGTNAHVIVEQAPAEEPALAAGVEPGVVPAVSVPWVVSGKSAVALAAQGERLAEAVSGAGAGAGAGEVSVSGVGWSLVSGRSVFRHRAVVVGQDVDGLLAGVRGLAAGQSDAGDAVSGLVSGVADVSGRRVFVFPGQGSQWVGMAEALLESSPVFGSRLGECAAALEPFVDWSLLDVVRGVDGAASLERVDVVQPVLWAVMVSLAEVWRSVGVEPDAVVGHSQGEIAAAVVGGWLSLPDGARVVALRSKAIREVLAGGGGMLAVQAPADDVALWLEDVQGVGIAAVNGPRSVVLSGTREGLEACVEVWSARGVWVKWVPVDYASHSEQVEQVRDRILADLAEITPLSGGVPMLSTMTGEWVADADGGLGAGYWVDNLRRPVRFADATRRLAEEGFGAFVEVSAHPVLVMGIEETVEATGVESGGDTGNGAVVAVGTLRRGEGGWDQFLRSLAGLFVRGAADPDWQILLGGPHPRVELPTYAFQRERLWLDATAVAGDVAGVGQVAVEHALLGAGVGVAGAGGVLFTGRIGLSSHAWLADHAVSGVVLLPGAAFVELVVRAGDEVGCGRVEELMLAAPLVVPARGAVQVQVVVGAVEDGGRRTVGVYSASGEGVEGEWVCHATGFLTPDSAPQSGGGSVLSAAWPPPGAERIDLVGVYEDLAVEGYEYGPVFQGLNGVWRNGEEVFAEVALPDGTAVGGFGLHPALLDAALQAAGFGSFTSDPDPDPATNSEAGSGGGVRLPFAWSGVSLYASGASSLRVRLWPVGEDGFGVELADAAGLPVARVDSLVTRDISPEQLNAAGGTSTRTESLFKVDWTSTAFSPLPELPSRAVLGTGSDLQTAFGTDTSVAADLAAIDTNATGRVPEWVFVDVDAWATAPSLNTDPDAEAKAKAAMPTAVRSVTAQALALVQQWLSEDRWAESRLVWVTRGALGVQAGDAVPGLASSALWGLVRAAQSEHPDRFALLDLDPATDPTASAEADAASGPMDRVLAALASGESQLALRAGELLSPRLVPAHAPTAEASDETGGQEFGKAVTGTVLVTGGTGGLGAVFARHLVTEHGARRLLLTSRRGLDTPGAAELVAELGELGARVDVVACDVSDRSALRDLLAGVADDAPLTAVVHAAGVLDDGVVETMSPDRLDAVMRPKTDAAWYLHELTAERELDAFVLFSSAAGTLDGAGQANYAAANVFLDALAQHRRAQNLPALSLAWGLWSERTGMVGSLDGTDLDRIGRSGVRPLATAEGLALFDTAAAQDEPVVLPVHLDLAVLRSRPQDQVPAIVRKLVGGTARRTAAAAGAENDRTALTRRLAELAPANRDRFLLDLVRGQVAAVLGYAGPEAIEPERGFQELGVDSLGAVQIRNRLGAATGLRPPTTLVFDYPTPAAVAGYFKEHLSIPDEDATADLMREIGRLEAAVAAATVSAGDSGLAPAADRLRALAAKLVEVGAGRPDQEDEADLEAVTADELFDILDGELSAD</sequence>
<dbReference type="Pfam" id="PF22953">
    <property type="entry name" value="SpnB_Rossmann"/>
    <property type="match status" value="2"/>
</dbReference>
<dbReference type="SUPFAM" id="SSF52151">
    <property type="entry name" value="FabD/lysophospholipase-like"/>
    <property type="match status" value="2"/>
</dbReference>
<dbReference type="Pfam" id="PF21089">
    <property type="entry name" value="PKS_DH_N"/>
    <property type="match status" value="2"/>
</dbReference>
<dbReference type="InterPro" id="IPR020807">
    <property type="entry name" value="PKS_DH"/>
</dbReference>
<keyword evidence="4" id="KW-0808">Transferase</keyword>
<feature type="active site" description="Proton acceptor; for dehydratase activity" evidence="8">
    <location>
        <position position="3118"/>
    </location>
</feature>
<dbReference type="FunFam" id="1.10.1200.10:FF:000007">
    <property type="entry name" value="Probable polyketide synthase pks17"/>
    <property type="match status" value="3"/>
</dbReference>